<gene>
    <name evidence="1" type="ORF">MLD38_031281</name>
</gene>
<proteinExistence type="predicted"/>
<keyword evidence="2" id="KW-1185">Reference proteome</keyword>
<dbReference type="Proteomes" id="UP001057402">
    <property type="component" value="Chromosome 9"/>
</dbReference>
<comment type="caution">
    <text evidence="1">The sequence shown here is derived from an EMBL/GenBank/DDBJ whole genome shotgun (WGS) entry which is preliminary data.</text>
</comment>
<dbReference type="EMBL" id="CM042888">
    <property type="protein sequence ID" value="KAI4325920.1"/>
    <property type="molecule type" value="Genomic_DNA"/>
</dbReference>
<evidence type="ECO:0000313" key="2">
    <source>
        <dbReference type="Proteomes" id="UP001057402"/>
    </source>
</evidence>
<accession>A0ACB9MPR3</accession>
<name>A0ACB9MPR3_9MYRT</name>
<sequence>MENNMHESLERLRYRVKALHRTGCAPPDNCFPWGESLLGVAECQNSLYSKRSTEGVKLESLEGVWDRVKALHRTGCAICGETLLGIPESQNSLFSKRSMEGMKLESLERAGGRAKALHRTGWAICGEVRLGIAECQYSFYSKSSMEGMELVSLERDRAEALHRTGCAICGEARLGIAEFPKGFYSNSSMEGMKFESLERVCDRAEFLHRTGCSAPSNWFTWGEALLGIAECQNSLYSKRLFIDDAIEKLRFGLFRNRSNPHANWCLGKAYVACGLASPDHKLACQHFLMASEFFNKAVSLDPGNQKYKRSLHLPQEAARGPNGIFVNRDLENGNDSIILLSFLGAFVALSATIMLCS</sequence>
<evidence type="ECO:0000313" key="1">
    <source>
        <dbReference type="EMBL" id="KAI4325920.1"/>
    </source>
</evidence>
<reference evidence="2" key="1">
    <citation type="journal article" date="2023" name="Front. Plant Sci.">
        <title>Chromosomal-level genome assembly of Melastoma candidum provides insights into trichome evolution.</title>
        <authorList>
            <person name="Zhong Y."/>
            <person name="Wu W."/>
            <person name="Sun C."/>
            <person name="Zou P."/>
            <person name="Liu Y."/>
            <person name="Dai S."/>
            <person name="Zhou R."/>
        </authorList>
    </citation>
    <scope>NUCLEOTIDE SEQUENCE [LARGE SCALE GENOMIC DNA]</scope>
</reference>
<protein>
    <submittedName>
        <fullName evidence="1">Uncharacterized protein</fullName>
    </submittedName>
</protein>
<organism evidence="1 2">
    <name type="scientific">Melastoma candidum</name>
    <dbReference type="NCBI Taxonomy" id="119954"/>
    <lineage>
        <taxon>Eukaryota</taxon>
        <taxon>Viridiplantae</taxon>
        <taxon>Streptophyta</taxon>
        <taxon>Embryophyta</taxon>
        <taxon>Tracheophyta</taxon>
        <taxon>Spermatophyta</taxon>
        <taxon>Magnoliopsida</taxon>
        <taxon>eudicotyledons</taxon>
        <taxon>Gunneridae</taxon>
        <taxon>Pentapetalae</taxon>
        <taxon>rosids</taxon>
        <taxon>malvids</taxon>
        <taxon>Myrtales</taxon>
        <taxon>Melastomataceae</taxon>
        <taxon>Melastomatoideae</taxon>
        <taxon>Melastomateae</taxon>
        <taxon>Melastoma</taxon>
    </lineage>
</organism>